<dbReference type="AlphaFoldDB" id="A0A2S3QXL7"/>
<name>A0A2S3QXL7_VIBVL</name>
<evidence type="ECO:0000259" key="2">
    <source>
        <dbReference type="PROSITE" id="PS50234"/>
    </source>
</evidence>
<feature type="domain" description="VWFA" evidence="2">
    <location>
        <begin position="168"/>
        <end position="433"/>
    </location>
</feature>
<dbReference type="SMART" id="SM00327">
    <property type="entry name" value="VWA"/>
    <property type="match status" value="1"/>
</dbReference>
<proteinExistence type="predicted"/>
<evidence type="ECO:0000313" key="3">
    <source>
        <dbReference type="EMBL" id="POB43127.1"/>
    </source>
</evidence>
<dbReference type="Proteomes" id="UP000237466">
    <property type="component" value="Unassembled WGS sequence"/>
</dbReference>
<evidence type="ECO:0000313" key="4">
    <source>
        <dbReference type="Proteomes" id="UP000237466"/>
    </source>
</evidence>
<gene>
    <name evidence="3" type="ORF">CRN52_21405</name>
</gene>
<dbReference type="PROSITE" id="PS50234">
    <property type="entry name" value="VWFA"/>
    <property type="match status" value="1"/>
</dbReference>
<sequence>MSLKRYPRHFRLRGSSMSIKKQQGVAGIIFMGMLPVLVIIMVFSMQMTQRHMAHAKITEAAEVASLALIASPKEGDEKNQEYAQKIVDHYIPDNKGKVVARVFNRRCEYKDGCVQRSGELAPFTDFVVSAKTKHDSWISYNDGEMGLTKDFEVMGTSTSRKFLPQPLDIYFIIDMSGSMVNPWGGSGKTKYDVVADTINRIVDDLREFKTDRKSRVAVIGFHHTAVKKVGRQRTAFDYSSYRTPSATVNNMFTAPKVHSRNDSSNIKTFEDIPLTEDYDAFLTKFNSSNYYASRYGLTESWQGIIGAAQMAEQATDLNPEQVFILLSDGRDGDFVRYYLEGRQWREVRYNKYLNRLVKAGLCEKLKTKISQKRNVFQSENPSDKASKTKVTMGVIGVNYVVDKSDGIGDCFGHDNIYHAKEGNDVYKYILNLINEETGRLKD</sequence>
<accession>A0A2S3QXL7</accession>
<organism evidence="3 4">
    <name type="scientific">Vibrio vulnificus</name>
    <dbReference type="NCBI Taxonomy" id="672"/>
    <lineage>
        <taxon>Bacteria</taxon>
        <taxon>Pseudomonadati</taxon>
        <taxon>Pseudomonadota</taxon>
        <taxon>Gammaproteobacteria</taxon>
        <taxon>Vibrionales</taxon>
        <taxon>Vibrionaceae</taxon>
        <taxon>Vibrio</taxon>
    </lineage>
</organism>
<dbReference type="InterPro" id="IPR036465">
    <property type="entry name" value="vWFA_dom_sf"/>
</dbReference>
<dbReference type="InterPro" id="IPR002035">
    <property type="entry name" value="VWF_A"/>
</dbReference>
<dbReference type="CDD" id="cd00198">
    <property type="entry name" value="vWFA"/>
    <property type="match status" value="1"/>
</dbReference>
<keyword evidence="1" id="KW-1133">Transmembrane helix</keyword>
<protein>
    <submittedName>
        <fullName evidence="3">Pilus assembly protein TadG</fullName>
    </submittedName>
</protein>
<comment type="caution">
    <text evidence="3">The sequence shown here is derived from an EMBL/GenBank/DDBJ whole genome shotgun (WGS) entry which is preliminary data.</text>
</comment>
<keyword evidence="1" id="KW-0812">Transmembrane</keyword>
<feature type="transmembrane region" description="Helical" evidence="1">
    <location>
        <begin position="25"/>
        <end position="45"/>
    </location>
</feature>
<dbReference type="SUPFAM" id="SSF53300">
    <property type="entry name" value="vWA-like"/>
    <property type="match status" value="1"/>
</dbReference>
<keyword evidence="1" id="KW-0472">Membrane</keyword>
<dbReference type="Gene3D" id="3.40.50.410">
    <property type="entry name" value="von Willebrand factor, type A domain"/>
    <property type="match status" value="1"/>
</dbReference>
<dbReference type="EMBL" id="PDGH01000135">
    <property type="protein sequence ID" value="POB43127.1"/>
    <property type="molecule type" value="Genomic_DNA"/>
</dbReference>
<reference evidence="3 4" key="1">
    <citation type="journal article" date="2018" name="Front. Microbiol.">
        <title>Phylogeny of Vibrio vulnificus from the Analysis of the Core-Genome: Implications for Intra-Species Taxonomy.</title>
        <authorList>
            <person name="Roig F.J."/>
            <person name="Gonzalez-Candelas F."/>
            <person name="Sanjuan E."/>
            <person name="Fouz B."/>
            <person name="Feil E.J."/>
            <person name="Llorens C."/>
            <person name="Baker-Austin C."/>
            <person name="Oliver J.D."/>
            <person name="Danin-Poleg Y."/>
            <person name="Gibas C.J."/>
            <person name="Kashi Y."/>
            <person name="Gulig P.A."/>
            <person name="Morrison S.S."/>
            <person name="Amaro C."/>
        </authorList>
    </citation>
    <scope>NUCLEOTIDE SEQUENCE [LARGE SCALE GENOMIC DNA]</scope>
    <source>
        <strain evidence="3 4">CECT4608</strain>
    </source>
</reference>
<evidence type="ECO:0000256" key="1">
    <source>
        <dbReference type="SAM" id="Phobius"/>
    </source>
</evidence>
<dbReference type="RefSeq" id="WP_103201131.1">
    <property type="nucleotide sequence ID" value="NZ_JASMUA010000017.1"/>
</dbReference>
<dbReference type="Pfam" id="PF00092">
    <property type="entry name" value="VWA"/>
    <property type="match status" value="1"/>
</dbReference>